<organism evidence="1 2">
    <name type="scientific">Thioclava electrotropha</name>
    <dbReference type="NCBI Taxonomy" id="1549850"/>
    <lineage>
        <taxon>Bacteria</taxon>
        <taxon>Pseudomonadati</taxon>
        <taxon>Pseudomonadota</taxon>
        <taxon>Alphaproteobacteria</taxon>
        <taxon>Rhodobacterales</taxon>
        <taxon>Paracoccaceae</taxon>
        <taxon>Thioclava</taxon>
    </lineage>
</organism>
<keyword evidence="2" id="KW-1185">Reference proteome</keyword>
<dbReference type="EMBL" id="CP053562">
    <property type="protein sequence ID" value="QPZ91201.1"/>
    <property type="molecule type" value="Genomic_DNA"/>
</dbReference>
<evidence type="ECO:0008006" key="3">
    <source>
        <dbReference type="Google" id="ProtNLM"/>
    </source>
</evidence>
<accession>A0ABX6YTY3</accession>
<evidence type="ECO:0000313" key="1">
    <source>
        <dbReference type="EMBL" id="QPZ91201.1"/>
    </source>
</evidence>
<evidence type="ECO:0000313" key="2">
    <source>
        <dbReference type="Proteomes" id="UP000192422"/>
    </source>
</evidence>
<dbReference type="Proteomes" id="UP000192422">
    <property type="component" value="Chromosome"/>
</dbReference>
<gene>
    <name evidence="1" type="ORF">AKL02_010005</name>
</gene>
<name>A0ABX6YTY3_9RHOB</name>
<protein>
    <recommendedName>
        <fullName evidence="3">Nuclease-associated modular DNA-binding 1 domain-containing protein</fullName>
    </recommendedName>
</protein>
<sequence length="107" mass="11614">MTNQDKAVAIAKLPSDQQVDLMRAAAQATKPTPVRGNTKNRFYAHECGLSRRVVAAMRKEGHGEKIYSGKGVNSGRWCFPIEILERAATAAQSSHARIGLYAACGKK</sequence>
<dbReference type="RefSeq" id="WP_083079267.1">
    <property type="nucleotide sequence ID" value="NZ_CP053562.1"/>
</dbReference>
<reference evidence="1 2" key="1">
    <citation type="submission" date="2020-05" db="EMBL/GenBank/DDBJ databases">
        <title>Thioclava electrotropha strain Elox9 finished genome.</title>
        <authorList>
            <person name="Rowe A.R."/>
            <person name="Wilbanks E.G."/>
        </authorList>
    </citation>
    <scope>NUCLEOTIDE SEQUENCE [LARGE SCALE GENOMIC DNA]</scope>
    <source>
        <strain evidence="1 2">Elox9</strain>
    </source>
</reference>
<proteinExistence type="predicted"/>